<keyword evidence="8 10" id="KW-0456">Lyase</keyword>
<sequence length="438" mass="48902">MSKIKKIFSREILDSRGYPTIETEVHLNSGHIGRSSVPSGASTGSKEALELRDGEVNRFFGKGVQKAVKYINKNLSKALFNKIADHQKEIDYFMIELDGTKNKSKFGANTILSVSLSIAKAVASQKNIPFYSYISHLNNSKNQFSIPLPMVNIINGGAHANNNIDIQEFMIQPIGAKNIKQAVQISSEIFHKLGIILKEKGHSTCVGDEGGYAPNLKSNEETLSIISLAVEQAGYSLGEEVAFAIDCAASEIFNKNTNRYQLKSEKKEFTSQEFTHYLEELTKKYPIISIEDGQHENDLEGFIYQTKILGKKIQLVGDDLFVTNKKILKKGIKNKIANSILIKLNQIGTLTETLETIQLAKKNQYSTIISHRSGETEDTSISDLAVGTSAGQIKTGSVCRSERTAKYNRLIRIEEFLPLQKETFKKKIDHFNILKKNF</sequence>
<dbReference type="STRING" id="1921549.GCA_900128825_00275"/>
<evidence type="ECO:0000256" key="13">
    <source>
        <dbReference type="PIRSR" id="PIRSR001400-3"/>
    </source>
</evidence>
<comment type="pathway">
    <text evidence="1 10">Carbohydrate degradation; glycolysis; pyruvate from D-glyceraldehyde 3-phosphate: step 4/5.</text>
</comment>
<dbReference type="InterPro" id="IPR020810">
    <property type="entry name" value="Enolase_C"/>
</dbReference>
<dbReference type="Gene3D" id="3.20.20.120">
    <property type="entry name" value="Enolase-like C-terminal domain"/>
    <property type="match status" value="1"/>
</dbReference>
<dbReference type="GO" id="GO:0000287">
    <property type="term" value="F:magnesium ion binding"/>
    <property type="evidence" value="ECO:0007669"/>
    <property type="project" value="UniProtKB-UniRule"/>
</dbReference>
<dbReference type="InterPro" id="IPR036849">
    <property type="entry name" value="Enolase-like_C_sf"/>
</dbReference>
<evidence type="ECO:0000256" key="11">
    <source>
        <dbReference type="PIRSR" id="PIRSR001400-1"/>
    </source>
</evidence>
<proteinExistence type="inferred from homology"/>
<dbReference type="PANTHER" id="PTHR11902">
    <property type="entry name" value="ENOLASE"/>
    <property type="match status" value="1"/>
</dbReference>
<comment type="subunit">
    <text evidence="10">Component of the RNA degradosome, a multiprotein complex involved in RNA processing and mRNA degradation.</text>
</comment>
<evidence type="ECO:0000313" key="17">
    <source>
        <dbReference type="Proteomes" id="UP000271849"/>
    </source>
</evidence>
<dbReference type="GO" id="GO:0009986">
    <property type="term" value="C:cell surface"/>
    <property type="evidence" value="ECO:0007669"/>
    <property type="project" value="UniProtKB-SubCell"/>
</dbReference>
<keyword evidence="7 10" id="KW-0324">Glycolysis</keyword>
<dbReference type="PROSITE" id="PS00164">
    <property type="entry name" value="ENOLASE"/>
    <property type="match status" value="1"/>
</dbReference>
<feature type="binding site" evidence="10">
    <location>
        <position position="343"/>
    </location>
    <ligand>
        <name>(2R)-2-phosphoglycerate</name>
        <dbReference type="ChEBI" id="CHEBI:58289"/>
    </ligand>
</feature>
<evidence type="ECO:0000256" key="12">
    <source>
        <dbReference type="PIRSR" id="PIRSR001400-2"/>
    </source>
</evidence>
<reference evidence="17" key="1">
    <citation type="submission" date="2018-09" db="EMBL/GenBank/DDBJ databases">
        <authorList>
            <person name="Manzano-Marin A."/>
            <person name="Manzano-Marin A."/>
        </authorList>
    </citation>
    <scope>NUCLEOTIDE SEQUENCE [LARGE SCALE GENOMIC DNA]</scope>
    <source>
        <strain evidence="17">BuCistrobi</strain>
    </source>
</reference>
<feature type="binding site" evidence="12">
    <location>
        <position position="159"/>
    </location>
    <ligand>
        <name>substrate</name>
    </ligand>
</feature>
<accession>A0A3B1DLV9</accession>
<dbReference type="GO" id="GO:0000015">
    <property type="term" value="C:phosphopyruvate hydratase complex"/>
    <property type="evidence" value="ECO:0007669"/>
    <property type="project" value="InterPro"/>
</dbReference>
<dbReference type="PRINTS" id="PR00148">
    <property type="entry name" value="ENOLASE"/>
</dbReference>
<evidence type="ECO:0000256" key="4">
    <source>
        <dbReference type="ARBA" id="ARBA00017068"/>
    </source>
</evidence>
<feature type="binding site" evidence="12">
    <location>
        <begin position="370"/>
        <end position="373"/>
    </location>
    <ligand>
        <name>substrate</name>
    </ligand>
</feature>
<comment type="catalytic activity">
    <reaction evidence="10">
        <text>(2R)-2-phosphoglycerate = phosphoenolpyruvate + H2O</text>
        <dbReference type="Rhea" id="RHEA:10164"/>
        <dbReference type="ChEBI" id="CHEBI:15377"/>
        <dbReference type="ChEBI" id="CHEBI:58289"/>
        <dbReference type="ChEBI" id="CHEBI:58702"/>
        <dbReference type="EC" id="4.2.1.11"/>
    </reaction>
</comment>
<dbReference type="SUPFAM" id="SSF54826">
    <property type="entry name" value="Enolase N-terminal domain-like"/>
    <property type="match status" value="1"/>
</dbReference>
<keyword evidence="5 10" id="KW-0964">Secreted</keyword>
<feature type="domain" description="Enolase N-terminal" evidence="15">
    <location>
        <begin position="4"/>
        <end position="134"/>
    </location>
</feature>
<dbReference type="InterPro" id="IPR020811">
    <property type="entry name" value="Enolase_N"/>
</dbReference>
<feature type="binding site" evidence="10">
    <location>
        <position position="167"/>
    </location>
    <ligand>
        <name>(2R)-2-phosphoglycerate</name>
        <dbReference type="ChEBI" id="CHEBI:58289"/>
    </ligand>
</feature>
<dbReference type="InterPro" id="IPR020809">
    <property type="entry name" value="Enolase_CS"/>
</dbReference>
<dbReference type="GO" id="GO:0004634">
    <property type="term" value="F:phosphopyruvate hydratase activity"/>
    <property type="evidence" value="ECO:0007669"/>
    <property type="project" value="UniProtKB-UniRule"/>
</dbReference>
<feature type="binding site" evidence="10">
    <location>
        <position position="372"/>
    </location>
    <ligand>
        <name>(2R)-2-phosphoglycerate</name>
        <dbReference type="ChEBI" id="CHEBI:58289"/>
    </ligand>
</feature>
<evidence type="ECO:0000256" key="8">
    <source>
        <dbReference type="ARBA" id="ARBA00023239"/>
    </source>
</evidence>
<dbReference type="FunFam" id="3.30.390.10:FF:000001">
    <property type="entry name" value="Enolase"/>
    <property type="match status" value="1"/>
</dbReference>
<dbReference type="InterPro" id="IPR000941">
    <property type="entry name" value="Enolase"/>
</dbReference>
<comment type="subcellular location">
    <subcellularLocation>
        <location evidence="10">Cytoplasm</location>
    </subcellularLocation>
    <subcellularLocation>
        <location evidence="10">Secreted</location>
    </subcellularLocation>
    <subcellularLocation>
        <location evidence="10">Cell surface</location>
    </subcellularLocation>
    <text evidence="10">Fractions of enolase are present in both the cytoplasm and on the cell surface.</text>
</comment>
<dbReference type="Pfam" id="PF03952">
    <property type="entry name" value="Enolase_N"/>
    <property type="match status" value="1"/>
</dbReference>
<dbReference type="Gene3D" id="3.30.390.10">
    <property type="entry name" value="Enolase-like, N-terminal domain"/>
    <property type="match status" value="1"/>
</dbReference>
<feature type="binding site" evidence="10">
    <location>
        <position position="394"/>
    </location>
    <ligand>
        <name>(2R)-2-phosphoglycerate</name>
        <dbReference type="ChEBI" id="CHEBI:58289"/>
    </ligand>
</feature>
<keyword evidence="6 10" id="KW-0460">Magnesium</keyword>
<feature type="active site" description="Proton donor" evidence="10 11">
    <location>
        <position position="209"/>
    </location>
</feature>
<dbReference type="PANTHER" id="PTHR11902:SF1">
    <property type="entry name" value="ENOLASE"/>
    <property type="match status" value="1"/>
</dbReference>
<dbReference type="SFLD" id="SFLDS00001">
    <property type="entry name" value="Enolase"/>
    <property type="match status" value="1"/>
</dbReference>
<evidence type="ECO:0000313" key="16">
    <source>
        <dbReference type="EMBL" id="VAX76681.1"/>
    </source>
</evidence>
<evidence type="ECO:0000259" key="14">
    <source>
        <dbReference type="SMART" id="SM01192"/>
    </source>
</evidence>
<feature type="binding site" evidence="10 13">
    <location>
        <position position="318"/>
    </location>
    <ligand>
        <name>Mg(2+)</name>
        <dbReference type="ChEBI" id="CHEBI:18420"/>
    </ligand>
</feature>
<comment type="cofactor">
    <cofactor evidence="13">
        <name>Mg(2+)</name>
        <dbReference type="ChEBI" id="CHEBI:18420"/>
    </cofactor>
    <text evidence="13">Mg(2+) is required for catalysis and for stabilizing the dimer.</text>
</comment>
<dbReference type="EMBL" id="LR025085">
    <property type="protein sequence ID" value="VAX76681.1"/>
    <property type="molecule type" value="Genomic_DNA"/>
</dbReference>
<evidence type="ECO:0000256" key="6">
    <source>
        <dbReference type="ARBA" id="ARBA00022842"/>
    </source>
</evidence>
<dbReference type="InterPro" id="IPR029017">
    <property type="entry name" value="Enolase-like_N"/>
</dbReference>
<evidence type="ECO:0000256" key="7">
    <source>
        <dbReference type="ARBA" id="ARBA00023152"/>
    </source>
</evidence>
<feature type="active site" description="Proton acceptor" evidence="10 11">
    <location>
        <position position="343"/>
    </location>
</feature>
<evidence type="ECO:0000256" key="9">
    <source>
        <dbReference type="ARBA" id="ARBA00045763"/>
    </source>
</evidence>
<feature type="binding site" evidence="12">
    <location>
        <position position="291"/>
    </location>
    <ligand>
        <name>substrate</name>
    </ligand>
</feature>
<dbReference type="AlphaFoldDB" id="A0A3B1DLV9"/>
<dbReference type="GO" id="GO:0006096">
    <property type="term" value="P:glycolytic process"/>
    <property type="evidence" value="ECO:0007669"/>
    <property type="project" value="UniProtKB-UniRule"/>
</dbReference>
<feature type="binding site" evidence="10">
    <location>
        <position position="373"/>
    </location>
    <ligand>
        <name>(2R)-2-phosphoglycerate</name>
        <dbReference type="ChEBI" id="CHEBI:58289"/>
    </ligand>
</feature>
<dbReference type="SFLD" id="SFLDG00178">
    <property type="entry name" value="enolase"/>
    <property type="match status" value="1"/>
</dbReference>
<gene>
    <name evidence="10 16" type="primary">eno</name>
    <name evidence="16" type="ORF">BUCINSTRO3249_0275</name>
</gene>
<feature type="binding site" evidence="10 13">
    <location>
        <position position="246"/>
    </location>
    <ligand>
        <name>Mg(2+)</name>
        <dbReference type="ChEBI" id="CHEBI:18420"/>
    </ligand>
</feature>
<feature type="binding site" evidence="12">
    <location>
        <position position="168"/>
    </location>
    <ligand>
        <name>substrate</name>
    </ligand>
</feature>
<dbReference type="SUPFAM" id="SSF51604">
    <property type="entry name" value="Enolase C-terminal domain-like"/>
    <property type="match status" value="1"/>
</dbReference>
<organism evidence="16 17">
    <name type="scientific">Buchnera aphidicola</name>
    <name type="common">Cinara strobi</name>
    <dbReference type="NCBI Taxonomy" id="1921549"/>
    <lineage>
        <taxon>Bacteria</taxon>
        <taxon>Pseudomonadati</taxon>
        <taxon>Pseudomonadota</taxon>
        <taxon>Gammaproteobacteria</taxon>
        <taxon>Enterobacterales</taxon>
        <taxon>Erwiniaceae</taxon>
        <taxon>Buchnera</taxon>
    </lineage>
</organism>
<dbReference type="PIRSF" id="PIRSF001400">
    <property type="entry name" value="Enolase"/>
    <property type="match status" value="1"/>
</dbReference>
<feature type="binding site" evidence="12">
    <location>
        <position position="394"/>
    </location>
    <ligand>
        <name>substrate</name>
    </ligand>
</feature>
<dbReference type="SMART" id="SM01193">
    <property type="entry name" value="Enolase_N"/>
    <property type="match status" value="1"/>
</dbReference>
<evidence type="ECO:0000256" key="5">
    <source>
        <dbReference type="ARBA" id="ARBA00022525"/>
    </source>
</evidence>
<dbReference type="Pfam" id="PF00113">
    <property type="entry name" value="Enolase_C"/>
    <property type="match status" value="1"/>
</dbReference>
<dbReference type="Proteomes" id="UP000271849">
    <property type="component" value="Chromosome"/>
</dbReference>
<evidence type="ECO:0000259" key="15">
    <source>
        <dbReference type="SMART" id="SM01193"/>
    </source>
</evidence>
<dbReference type="OrthoDB" id="9804716at2"/>
<dbReference type="HAMAP" id="MF_00318">
    <property type="entry name" value="Enolase"/>
    <property type="match status" value="1"/>
</dbReference>
<name>A0A3B1DLV9_9GAMM</name>
<feature type="binding site" evidence="12">
    <location>
        <position position="318"/>
    </location>
    <ligand>
        <name>substrate</name>
    </ligand>
</feature>
<dbReference type="SMART" id="SM01192">
    <property type="entry name" value="Enolase_C"/>
    <property type="match status" value="1"/>
</dbReference>
<feature type="binding site" evidence="10 13">
    <location>
        <position position="291"/>
    </location>
    <ligand>
        <name>Mg(2+)</name>
        <dbReference type="ChEBI" id="CHEBI:18420"/>
    </ligand>
</feature>
<dbReference type="SFLD" id="SFLDF00002">
    <property type="entry name" value="enolase"/>
    <property type="match status" value="1"/>
</dbReference>
<dbReference type="NCBIfam" id="TIGR01060">
    <property type="entry name" value="eno"/>
    <property type="match status" value="1"/>
</dbReference>
<protein>
    <recommendedName>
        <fullName evidence="4 10">Enolase</fullName>
        <ecNumber evidence="3 10">4.2.1.11</ecNumber>
    </recommendedName>
    <alternativeName>
        <fullName evidence="10">2-phospho-D-glycerate hydro-lyase</fullName>
    </alternativeName>
    <alternativeName>
        <fullName evidence="10">2-phosphoglycerate dehydratase</fullName>
    </alternativeName>
</protein>
<comment type="similarity">
    <text evidence="2 10">Belongs to the enolase family.</text>
</comment>
<keyword evidence="10 13" id="KW-0479">Metal-binding</keyword>
<dbReference type="EC" id="4.2.1.11" evidence="3 10"/>
<dbReference type="UniPathway" id="UPA00109">
    <property type="reaction ID" value="UER00187"/>
</dbReference>
<dbReference type="RefSeq" id="WP_158349143.1">
    <property type="nucleotide sequence ID" value="NZ_LR025085.1"/>
</dbReference>
<comment type="cofactor">
    <cofactor evidence="10">
        <name>Mg(2+)</name>
        <dbReference type="ChEBI" id="CHEBI:18420"/>
    </cofactor>
    <text evidence="10">Binds a second Mg(2+) ion via substrate during catalysis.</text>
</comment>
<keyword evidence="10" id="KW-0963">Cytoplasm</keyword>
<evidence type="ECO:0000256" key="10">
    <source>
        <dbReference type="HAMAP-Rule" id="MF_00318"/>
    </source>
</evidence>
<dbReference type="GO" id="GO:0005576">
    <property type="term" value="C:extracellular region"/>
    <property type="evidence" value="ECO:0007669"/>
    <property type="project" value="UniProtKB-SubCell"/>
</dbReference>
<evidence type="ECO:0000256" key="2">
    <source>
        <dbReference type="ARBA" id="ARBA00009604"/>
    </source>
</evidence>
<evidence type="ECO:0000256" key="1">
    <source>
        <dbReference type="ARBA" id="ARBA00005031"/>
    </source>
</evidence>
<feature type="domain" description="Enolase C-terminal TIM barrel" evidence="14">
    <location>
        <begin position="143"/>
        <end position="426"/>
    </location>
</feature>
<evidence type="ECO:0000256" key="3">
    <source>
        <dbReference type="ARBA" id="ARBA00012058"/>
    </source>
</evidence>
<comment type="function">
    <text evidence="9 10">Catalyzes the reversible conversion of 2-phosphoglycerate (2-PG) into phosphoenolpyruvate (PEP). It is essential for the degradation of carbohydrates via glycolysis.</text>
</comment>
<dbReference type="CDD" id="cd03313">
    <property type="entry name" value="enolase"/>
    <property type="match status" value="1"/>
</dbReference>